<dbReference type="InterPro" id="IPR020846">
    <property type="entry name" value="MFS_dom"/>
</dbReference>
<feature type="transmembrane region" description="Helical" evidence="6">
    <location>
        <begin position="369"/>
        <end position="388"/>
    </location>
</feature>
<feature type="transmembrane region" description="Helical" evidence="6">
    <location>
        <begin position="303"/>
        <end position="323"/>
    </location>
</feature>
<proteinExistence type="predicted"/>
<keyword evidence="9" id="KW-1185">Reference proteome</keyword>
<evidence type="ECO:0000256" key="6">
    <source>
        <dbReference type="SAM" id="Phobius"/>
    </source>
</evidence>
<protein>
    <submittedName>
        <fullName evidence="8">MFS general substrate transporter</fullName>
    </submittedName>
</protein>
<dbReference type="Pfam" id="PF07690">
    <property type="entry name" value="MFS_1"/>
    <property type="match status" value="1"/>
</dbReference>
<feature type="transmembrane region" description="Helical" evidence="6">
    <location>
        <begin position="63"/>
        <end position="86"/>
    </location>
</feature>
<evidence type="ECO:0000256" key="3">
    <source>
        <dbReference type="ARBA" id="ARBA00022692"/>
    </source>
</evidence>
<dbReference type="GO" id="GO:0022857">
    <property type="term" value="F:transmembrane transporter activity"/>
    <property type="evidence" value="ECO:0007669"/>
    <property type="project" value="InterPro"/>
</dbReference>
<reference evidence="8 9" key="1">
    <citation type="submission" date="2016-07" db="EMBL/GenBank/DDBJ databases">
        <title>Pervasive Adenine N6-methylation of Active Genes in Fungi.</title>
        <authorList>
            <consortium name="DOE Joint Genome Institute"/>
            <person name="Mondo S.J."/>
            <person name="Dannebaum R.O."/>
            <person name="Kuo R.C."/>
            <person name="Labutti K."/>
            <person name="Haridas S."/>
            <person name="Kuo A."/>
            <person name="Salamov A."/>
            <person name="Ahrendt S.R."/>
            <person name="Lipzen A."/>
            <person name="Sullivan W."/>
            <person name="Andreopoulos W.B."/>
            <person name="Clum A."/>
            <person name="Lindquist E."/>
            <person name="Daum C."/>
            <person name="Ramamoorthy G.K."/>
            <person name="Gryganskyi A."/>
            <person name="Culley D."/>
            <person name="Magnuson J.K."/>
            <person name="James T.Y."/>
            <person name="O'Malley M.A."/>
            <person name="Stajich J.E."/>
            <person name="Spatafora J.W."/>
            <person name="Visel A."/>
            <person name="Grigoriev I.V."/>
        </authorList>
    </citation>
    <scope>NUCLEOTIDE SEQUENCE [LARGE SCALE GENOMIC DNA]</scope>
    <source>
        <strain evidence="8 9">CBS 931.73</strain>
    </source>
</reference>
<comment type="subcellular location">
    <subcellularLocation>
        <location evidence="1">Endomembrane system</location>
        <topology evidence="1">Multi-pass membrane protein</topology>
    </subcellularLocation>
</comment>
<evidence type="ECO:0000256" key="2">
    <source>
        <dbReference type="ARBA" id="ARBA00022448"/>
    </source>
</evidence>
<dbReference type="PANTHER" id="PTHR23501:SF191">
    <property type="entry name" value="VACUOLAR BASIC AMINO ACID TRANSPORTER 4"/>
    <property type="match status" value="1"/>
</dbReference>
<evidence type="ECO:0000256" key="4">
    <source>
        <dbReference type="ARBA" id="ARBA00022989"/>
    </source>
</evidence>
<name>A0A1Y1WNX3_9FUNG</name>
<dbReference type="Proteomes" id="UP000193498">
    <property type="component" value="Unassembled WGS sequence"/>
</dbReference>
<organism evidence="8 9">
    <name type="scientific">Basidiobolus meristosporus CBS 931.73</name>
    <dbReference type="NCBI Taxonomy" id="1314790"/>
    <lineage>
        <taxon>Eukaryota</taxon>
        <taxon>Fungi</taxon>
        <taxon>Fungi incertae sedis</taxon>
        <taxon>Zoopagomycota</taxon>
        <taxon>Entomophthoromycotina</taxon>
        <taxon>Basidiobolomycetes</taxon>
        <taxon>Basidiobolales</taxon>
        <taxon>Basidiobolaceae</taxon>
        <taxon>Basidiobolus</taxon>
    </lineage>
</organism>
<keyword evidence="5 6" id="KW-0472">Membrane</keyword>
<evidence type="ECO:0000256" key="1">
    <source>
        <dbReference type="ARBA" id="ARBA00004127"/>
    </source>
</evidence>
<gene>
    <name evidence="8" type="ORF">K493DRAFT_3022</name>
</gene>
<comment type="caution">
    <text evidence="8">The sequence shown here is derived from an EMBL/GenBank/DDBJ whole genome shotgun (WGS) entry which is preliminary data.</text>
</comment>
<feature type="domain" description="Major facilitator superfamily (MFS) profile" evidence="7">
    <location>
        <begin position="37"/>
        <end position="528"/>
    </location>
</feature>
<dbReference type="InterPro" id="IPR036259">
    <property type="entry name" value="MFS_trans_sf"/>
</dbReference>
<keyword evidence="3 6" id="KW-0812">Transmembrane</keyword>
<dbReference type="PANTHER" id="PTHR23501">
    <property type="entry name" value="MAJOR FACILITATOR SUPERFAMILY"/>
    <property type="match status" value="1"/>
</dbReference>
<dbReference type="OrthoDB" id="10021397at2759"/>
<evidence type="ECO:0000313" key="9">
    <source>
        <dbReference type="Proteomes" id="UP000193498"/>
    </source>
</evidence>
<dbReference type="GO" id="GO:0012505">
    <property type="term" value="C:endomembrane system"/>
    <property type="evidence" value="ECO:0007669"/>
    <property type="project" value="UniProtKB-SubCell"/>
</dbReference>
<dbReference type="InParanoid" id="A0A1Y1WNX3"/>
<feature type="transmembrane region" description="Helical" evidence="6">
    <location>
        <begin position="170"/>
        <end position="188"/>
    </location>
</feature>
<feature type="transmembrane region" description="Helical" evidence="6">
    <location>
        <begin position="261"/>
        <end position="282"/>
    </location>
</feature>
<feature type="transmembrane region" description="Helical" evidence="6">
    <location>
        <begin position="139"/>
        <end position="158"/>
    </location>
</feature>
<evidence type="ECO:0000256" key="5">
    <source>
        <dbReference type="ARBA" id="ARBA00023136"/>
    </source>
</evidence>
<evidence type="ECO:0000313" key="8">
    <source>
        <dbReference type="EMBL" id="ORX75223.1"/>
    </source>
</evidence>
<keyword evidence="2" id="KW-0813">Transport</keyword>
<evidence type="ECO:0000259" key="7">
    <source>
        <dbReference type="PROSITE" id="PS50850"/>
    </source>
</evidence>
<feature type="transmembrane region" description="Helical" evidence="6">
    <location>
        <begin position="107"/>
        <end position="124"/>
    </location>
</feature>
<feature type="transmembrane region" description="Helical" evidence="6">
    <location>
        <begin position="38"/>
        <end position="57"/>
    </location>
</feature>
<dbReference type="GO" id="GO:0005886">
    <property type="term" value="C:plasma membrane"/>
    <property type="evidence" value="ECO:0007669"/>
    <property type="project" value="TreeGrafter"/>
</dbReference>
<dbReference type="AlphaFoldDB" id="A0A1Y1WNX3"/>
<feature type="transmembrane region" description="Helical" evidence="6">
    <location>
        <begin position="501"/>
        <end position="524"/>
    </location>
</feature>
<feature type="transmembrane region" description="Helical" evidence="6">
    <location>
        <begin position="394"/>
        <end position="416"/>
    </location>
</feature>
<feature type="transmembrane region" description="Helical" evidence="6">
    <location>
        <begin position="233"/>
        <end position="255"/>
    </location>
</feature>
<keyword evidence="4 6" id="KW-1133">Transmembrane helix</keyword>
<sequence length="560" mass="61045">MTDLQEKNDIALASKEPEAIHTEESAESVASQVPFSTFLVGFLGICAADLMLGFIMYSDGSLSVAYVSAFNALSSYAILSTSSGIIQAIMPPVVTTCGDIIGYKKSYFIFLTLFILGCVLNGTAKDWNMFVGGSCVRTIGHQGLSLAGNIIIATSLPLRKRGLWSSVVNLVYLITVGVAPVIAGALIKRGDWRIVYYIYIPIGVLVVAPLILKLRVPQTTRAPWRERIRQVDFIGFAIVIAATVLITLPPIWGGVKYPWKSATIICCLVFGFLLYVLFYFYITKLSKVKNPVVETRLFRKTNMVWAIASQILQSAGLFGWMMYLTFYGGVVMGLDDTQRGHLQLPYVAFQALSGILEGLLLTKYGVYRPFLIIAPLFTIAGIAITYAYTESSPYMIYLSMGLAGFGAGSQYLSLVLSTQACHPSRDTAQAVMVFGFCVGIVGSLFSSITGATFNAVQTKYFTQYFPPGTPAETFAAAKFVLDTKTLDPAMASILKAAWTDIIRVMAGYGIGLVALGYICSWFIVPYKLSDRLGDEPERCTSKGIRGFLGFQSDDGKVSKQ</sequence>
<dbReference type="InterPro" id="IPR011701">
    <property type="entry name" value="MFS"/>
</dbReference>
<feature type="transmembrane region" description="Helical" evidence="6">
    <location>
        <begin position="428"/>
        <end position="448"/>
    </location>
</feature>
<accession>A0A1Y1WNX3</accession>
<dbReference type="Gene3D" id="1.20.1250.20">
    <property type="entry name" value="MFS general substrate transporter like domains"/>
    <property type="match status" value="2"/>
</dbReference>
<dbReference type="EMBL" id="MCFE01001031">
    <property type="protein sequence ID" value="ORX75223.1"/>
    <property type="molecule type" value="Genomic_DNA"/>
</dbReference>
<dbReference type="STRING" id="1314790.A0A1Y1WNX3"/>
<dbReference type="PROSITE" id="PS50850">
    <property type="entry name" value="MFS"/>
    <property type="match status" value="1"/>
</dbReference>
<dbReference type="SUPFAM" id="SSF103473">
    <property type="entry name" value="MFS general substrate transporter"/>
    <property type="match status" value="1"/>
</dbReference>
<feature type="transmembrane region" description="Helical" evidence="6">
    <location>
        <begin position="194"/>
        <end position="212"/>
    </location>
</feature>